<evidence type="ECO:0000313" key="3">
    <source>
        <dbReference type="Proteomes" id="UP001586593"/>
    </source>
</evidence>
<protein>
    <submittedName>
        <fullName evidence="2">Uncharacterized protein</fullName>
    </submittedName>
</protein>
<feature type="compositionally biased region" description="Basic residues" evidence="1">
    <location>
        <begin position="28"/>
        <end position="37"/>
    </location>
</feature>
<feature type="compositionally biased region" description="Basic and acidic residues" evidence="1">
    <location>
        <begin position="84"/>
        <end position="95"/>
    </location>
</feature>
<evidence type="ECO:0000256" key="1">
    <source>
        <dbReference type="SAM" id="MobiDB-lite"/>
    </source>
</evidence>
<feature type="region of interest" description="Disordered" evidence="1">
    <location>
        <begin position="1"/>
        <end position="63"/>
    </location>
</feature>
<evidence type="ECO:0000313" key="2">
    <source>
        <dbReference type="EMBL" id="KAL1869690.1"/>
    </source>
</evidence>
<accession>A0ABR3X1L8</accession>
<gene>
    <name evidence="2" type="ORF">VTK73DRAFT_3027</name>
</gene>
<reference evidence="2 3" key="1">
    <citation type="journal article" date="2024" name="Commun. Biol.">
        <title>Comparative genomic analysis of thermophilic fungi reveals convergent evolutionary adaptations and gene losses.</title>
        <authorList>
            <person name="Steindorff A.S."/>
            <person name="Aguilar-Pontes M.V."/>
            <person name="Robinson A.J."/>
            <person name="Andreopoulos B."/>
            <person name="LaButti K."/>
            <person name="Kuo A."/>
            <person name="Mondo S."/>
            <person name="Riley R."/>
            <person name="Otillar R."/>
            <person name="Haridas S."/>
            <person name="Lipzen A."/>
            <person name="Grimwood J."/>
            <person name="Schmutz J."/>
            <person name="Clum A."/>
            <person name="Reid I.D."/>
            <person name="Moisan M.C."/>
            <person name="Butler G."/>
            <person name="Nguyen T.T.M."/>
            <person name="Dewar K."/>
            <person name="Conant G."/>
            <person name="Drula E."/>
            <person name="Henrissat B."/>
            <person name="Hansel C."/>
            <person name="Singer S."/>
            <person name="Hutchinson M.I."/>
            <person name="de Vries R.P."/>
            <person name="Natvig D.O."/>
            <person name="Powell A.J."/>
            <person name="Tsang A."/>
            <person name="Grigoriev I.V."/>
        </authorList>
    </citation>
    <scope>NUCLEOTIDE SEQUENCE [LARGE SCALE GENOMIC DNA]</scope>
    <source>
        <strain evidence="2 3">ATCC 24622</strain>
    </source>
</reference>
<name>A0ABR3X1L8_9PEZI</name>
<dbReference type="EMBL" id="JAZHXJ010000191">
    <property type="protein sequence ID" value="KAL1869690.1"/>
    <property type="molecule type" value="Genomic_DNA"/>
</dbReference>
<proteinExistence type="predicted"/>
<organism evidence="2 3">
    <name type="scientific">Phialemonium thermophilum</name>
    <dbReference type="NCBI Taxonomy" id="223376"/>
    <lineage>
        <taxon>Eukaryota</taxon>
        <taxon>Fungi</taxon>
        <taxon>Dikarya</taxon>
        <taxon>Ascomycota</taxon>
        <taxon>Pezizomycotina</taxon>
        <taxon>Sordariomycetes</taxon>
        <taxon>Sordariomycetidae</taxon>
        <taxon>Cephalothecales</taxon>
        <taxon>Cephalothecaceae</taxon>
        <taxon>Phialemonium</taxon>
    </lineage>
</organism>
<feature type="compositionally biased region" description="Low complexity" evidence="1">
    <location>
        <begin position="96"/>
        <end position="106"/>
    </location>
</feature>
<keyword evidence="3" id="KW-1185">Reference proteome</keyword>
<dbReference type="Proteomes" id="UP001586593">
    <property type="component" value="Unassembled WGS sequence"/>
</dbReference>
<feature type="region of interest" description="Disordered" evidence="1">
    <location>
        <begin position="84"/>
        <end position="106"/>
    </location>
</feature>
<comment type="caution">
    <text evidence="2">The sequence shown here is derived from an EMBL/GenBank/DDBJ whole genome shotgun (WGS) entry which is preliminary data.</text>
</comment>
<sequence>MAREGTRSQTGHSKPRVFSVIDTAPTIKRSKPKKKATKKESPLAKITNGKLGKPTGVTKKKATKKDVSTTQKVKDAVKKTVKKVEKDIKSVDKPKTTTAKKSSTSK</sequence>